<dbReference type="EMBL" id="JACXAA010000002">
    <property type="protein sequence ID" value="MBD2752559.1"/>
    <property type="molecule type" value="Genomic_DNA"/>
</dbReference>
<proteinExistence type="inferred from homology"/>
<evidence type="ECO:0000256" key="3">
    <source>
        <dbReference type="ARBA" id="ARBA00022475"/>
    </source>
</evidence>
<name>A0A927GCD7_9BACT</name>
<evidence type="ECO:0000256" key="7">
    <source>
        <dbReference type="ARBA" id="ARBA00023136"/>
    </source>
</evidence>
<keyword evidence="3" id="KW-1003">Cell membrane</keyword>
<evidence type="ECO:0000256" key="2">
    <source>
        <dbReference type="ARBA" id="ARBA00006464"/>
    </source>
</evidence>
<accession>A0A927GCD7</accession>
<reference evidence="9" key="1">
    <citation type="submission" date="2020-09" db="EMBL/GenBank/DDBJ databases">
        <authorList>
            <person name="Kim M.K."/>
        </authorList>
    </citation>
    <scope>NUCLEOTIDE SEQUENCE</scope>
    <source>
        <strain evidence="9">BT704</strain>
    </source>
</reference>
<dbReference type="Pfam" id="PF02397">
    <property type="entry name" value="Bac_transf"/>
    <property type="match status" value="1"/>
</dbReference>
<keyword evidence="5" id="KW-0812">Transmembrane</keyword>
<protein>
    <submittedName>
        <fullName evidence="9">Sugar transferase</fullName>
    </submittedName>
</protein>
<evidence type="ECO:0000313" key="9">
    <source>
        <dbReference type="EMBL" id="MBD2752559.1"/>
    </source>
</evidence>
<dbReference type="GO" id="GO:0005886">
    <property type="term" value="C:plasma membrane"/>
    <property type="evidence" value="ECO:0007669"/>
    <property type="project" value="UniProtKB-SubCell"/>
</dbReference>
<keyword evidence="6" id="KW-1133">Transmembrane helix</keyword>
<dbReference type="RefSeq" id="WP_191038193.1">
    <property type="nucleotide sequence ID" value="NZ_JACXAA010000002.1"/>
</dbReference>
<dbReference type="InterPro" id="IPR003362">
    <property type="entry name" value="Bact_transf"/>
</dbReference>
<evidence type="ECO:0000313" key="10">
    <source>
        <dbReference type="Proteomes" id="UP000653797"/>
    </source>
</evidence>
<evidence type="ECO:0000259" key="8">
    <source>
        <dbReference type="Pfam" id="PF02397"/>
    </source>
</evidence>
<evidence type="ECO:0000256" key="5">
    <source>
        <dbReference type="ARBA" id="ARBA00022692"/>
    </source>
</evidence>
<dbReference type="Proteomes" id="UP000653797">
    <property type="component" value="Unassembled WGS sequence"/>
</dbReference>
<evidence type="ECO:0000256" key="4">
    <source>
        <dbReference type="ARBA" id="ARBA00022679"/>
    </source>
</evidence>
<sequence length="363" mass="42336">MAYSRPLLPYPLVDGTYVDTLPRITIKANPSVEELPNYLSNYAQLTTWESVCLEEVLQNNSPLPAKNIYLKSTVTRMQDPNLVFEKVRSRLAPQHYFVFSLITAENVKFSINSEFNTLIFTLYYPFYFLVKRVLPKLTGLRRICRLLTIIPDISKAEIMGRLIYKGFSVIDIREETRETTLIVKPNFASDPSQTRPIPSQGFILRMQRLGQYSKPIQVYKLRTMHPYAEYVQAYLHERNGLDRGGKFKNDFRVIKGGRVIRKYWLDEIPMLYNLLRGDLKLIGIRPISEHYFSLYPASAQVIRTRHKPGLLPPFYADLPQTFDEIVQSELTYLTAYEAAPFATDLRYFKRILMNIFFNKARSK</sequence>
<dbReference type="GO" id="GO:0016780">
    <property type="term" value="F:phosphotransferase activity, for other substituted phosphate groups"/>
    <property type="evidence" value="ECO:0007669"/>
    <property type="project" value="TreeGrafter"/>
</dbReference>
<dbReference type="AlphaFoldDB" id="A0A927GCD7"/>
<comment type="caution">
    <text evidence="9">The sequence shown here is derived from an EMBL/GenBank/DDBJ whole genome shotgun (WGS) entry which is preliminary data.</text>
</comment>
<dbReference type="PANTHER" id="PTHR30576:SF4">
    <property type="entry name" value="UNDECAPRENYL-PHOSPHATE GALACTOSE PHOSPHOTRANSFERASE"/>
    <property type="match status" value="1"/>
</dbReference>
<dbReference type="PANTHER" id="PTHR30576">
    <property type="entry name" value="COLANIC BIOSYNTHESIS UDP-GLUCOSE LIPID CARRIER TRANSFERASE"/>
    <property type="match status" value="1"/>
</dbReference>
<evidence type="ECO:0000256" key="1">
    <source>
        <dbReference type="ARBA" id="ARBA00004236"/>
    </source>
</evidence>
<keyword evidence="7" id="KW-0472">Membrane</keyword>
<organism evidence="9 10">
    <name type="scientific">Spirosoma validum</name>
    <dbReference type="NCBI Taxonomy" id="2771355"/>
    <lineage>
        <taxon>Bacteria</taxon>
        <taxon>Pseudomonadati</taxon>
        <taxon>Bacteroidota</taxon>
        <taxon>Cytophagia</taxon>
        <taxon>Cytophagales</taxon>
        <taxon>Cytophagaceae</taxon>
        <taxon>Spirosoma</taxon>
    </lineage>
</organism>
<keyword evidence="10" id="KW-1185">Reference proteome</keyword>
<gene>
    <name evidence="9" type="ORF">IC230_06650</name>
</gene>
<comment type="similarity">
    <text evidence="2">Belongs to the bacterial sugar transferase family.</text>
</comment>
<feature type="domain" description="Bacterial sugar transferase" evidence="8">
    <location>
        <begin position="202"/>
        <end position="336"/>
    </location>
</feature>
<keyword evidence="4 9" id="KW-0808">Transferase</keyword>
<evidence type="ECO:0000256" key="6">
    <source>
        <dbReference type="ARBA" id="ARBA00022989"/>
    </source>
</evidence>
<comment type="subcellular location">
    <subcellularLocation>
        <location evidence="1">Cell membrane</location>
    </subcellularLocation>
</comment>